<keyword evidence="2" id="KW-1185">Reference proteome</keyword>
<accession>A0A4R6RFU1</accession>
<dbReference type="Proteomes" id="UP000294547">
    <property type="component" value="Unassembled WGS sequence"/>
</dbReference>
<dbReference type="EMBL" id="SNXY01000007">
    <property type="protein sequence ID" value="TDP85183.1"/>
    <property type="molecule type" value="Genomic_DNA"/>
</dbReference>
<dbReference type="AlphaFoldDB" id="A0A4R6RFU1"/>
<dbReference type="RefSeq" id="WP_126541049.1">
    <property type="nucleotide sequence ID" value="NZ_BSPM01000004.1"/>
</dbReference>
<organism evidence="1 2">
    <name type="scientific">Oharaeibacter diazotrophicus</name>
    <dbReference type="NCBI Taxonomy" id="1920512"/>
    <lineage>
        <taxon>Bacteria</taxon>
        <taxon>Pseudomonadati</taxon>
        <taxon>Pseudomonadota</taxon>
        <taxon>Alphaproteobacteria</taxon>
        <taxon>Hyphomicrobiales</taxon>
        <taxon>Pleomorphomonadaceae</taxon>
        <taxon>Oharaeibacter</taxon>
    </lineage>
</organism>
<proteinExistence type="predicted"/>
<protein>
    <submittedName>
        <fullName evidence="1">Uncharacterized protein</fullName>
    </submittedName>
</protein>
<comment type="caution">
    <text evidence="1">The sequence shown here is derived from an EMBL/GenBank/DDBJ whole genome shotgun (WGS) entry which is preliminary data.</text>
</comment>
<reference evidence="1 2" key="1">
    <citation type="submission" date="2019-03" db="EMBL/GenBank/DDBJ databases">
        <title>Genomic Encyclopedia of Type Strains, Phase IV (KMG-IV): sequencing the most valuable type-strain genomes for metagenomic binning, comparative biology and taxonomic classification.</title>
        <authorList>
            <person name="Goeker M."/>
        </authorList>
    </citation>
    <scope>NUCLEOTIDE SEQUENCE [LARGE SCALE GENOMIC DNA]</scope>
    <source>
        <strain evidence="1 2">DSM 102969</strain>
    </source>
</reference>
<gene>
    <name evidence="1" type="ORF">EDD54_2031</name>
</gene>
<evidence type="ECO:0000313" key="1">
    <source>
        <dbReference type="EMBL" id="TDP85183.1"/>
    </source>
</evidence>
<evidence type="ECO:0000313" key="2">
    <source>
        <dbReference type="Proteomes" id="UP000294547"/>
    </source>
</evidence>
<name>A0A4R6RFU1_9HYPH</name>
<sequence length="176" mass="18396">MVPSLTYTDPNGVPETVRLPAVSYRPSQGARSVAVTFAPSCWSRFQGDVSALGRASLVENGKTTCTAKLGLAGRVQATLSQKKPGAARVSLFGGEAISNSAPCDWEDDWAIGFAKDVPLKGASASFATGPLTDRWGGAIRFGTTSASGSISHRFSETFGSFTQRGSVAAGLRLSRY</sequence>